<reference evidence="1" key="1">
    <citation type="submission" date="2009-10" db="EMBL/GenBank/DDBJ databases">
        <title>Diversity of trophic interactions inside an arsenic-rich microbial ecosystem.</title>
        <authorList>
            <person name="Bertin P.N."/>
            <person name="Heinrich-Salmeron A."/>
            <person name="Pelletier E."/>
            <person name="Goulhen-Chollet F."/>
            <person name="Arsene-Ploetze F."/>
            <person name="Gallien S."/>
            <person name="Calteau A."/>
            <person name="Vallenet D."/>
            <person name="Casiot C."/>
            <person name="Chane-Woon-Ming B."/>
            <person name="Giloteaux L."/>
            <person name="Barakat M."/>
            <person name="Bonnefoy V."/>
            <person name="Bruneel O."/>
            <person name="Chandler M."/>
            <person name="Cleiss J."/>
            <person name="Duran R."/>
            <person name="Elbaz-Poulichet F."/>
            <person name="Fonknechten N."/>
            <person name="Lauga B."/>
            <person name="Mornico D."/>
            <person name="Ortet P."/>
            <person name="Schaeffer C."/>
            <person name="Siguier P."/>
            <person name="Alexander Thil Smith A."/>
            <person name="Van Dorsselaer A."/>
            <person name="Weissenbach J."/>
            <person name="Medigue C."/>
            <person name="Le Paslier D."/>
        </authorList>
    </citation>
    <scope>NUCLEOTIDE SEQUENCE</scope>
</reference>
<organism evidence="1">
    <name type="scientific">mine drainage metagenome</name>
    <dbReference type="NCBI Taxonomy" id="410659"/>
    <lineage>
        <taxon>unclassified sequences</taxon>
        <taxon>metagenomes</taxon>
        <taxon>ecological metagenomes</taxon>
    </lineage>
</organism>
<sequence>MTPSDMGLVFSQLLKYREIHGTPPDRPLHDNELEASKILGECNQSELRDLDEFLATQGFTLYIRDGFEFGIPPKSGRNNLIYVLTRKRGEDLAPYLDKGWALEQIRDGRRRGALKSERVVWFARMWLTLQWFFYERIDRLPSEISRYREALVSEKLFEDALSQAIEKMGNAGKPEGAEGVTWDLLWESKSSLSVYSSRFITVMGDAGMIQNAGNKGEYRQTLQAAVNMSVVAEQELHYLMPADAVTSIESRTVELVTGQSQMESDNADLTEN</sequence>
<gene>
    <name evidence="1" type="ORF">CARN7_2116</name>
</gene>
<evidence type="ECO:0000313" key="1">
    <source>
        <dbReference type="EMBL" id="CBI11300.1"/>
    </source>
</evidence>
<name>E6QVM7_9ZZZZ</name>
<dbReference type="EMBL" id="CABR01000131">
    <property type="protein sequence ID" value="CBI11300.1"/>
    <property type="molecule type" value="Genomic_DNA"/>
</dbReference>
<dbReference type="AlphaFoldDB" id="E6QVM7"/>
<comment type="caution">
    <text evidence="1">The sequence shown here is derived from an EMBL/GenBank/DDBJ whole genome shotgun (WGS) entry which is preliminary data.</text>
</comment>
<proteinExistence type="predicted"/>
<accession>E6QVM7</accession>
<protein>
    <submittedName>
        <fullName evidence="1">Uncharacterized protein</fullName>
    </submittedName>
</protein>